<dbReference type="REBASE" id="511648">
    <property type="entry name" value="S2.SbaIHU2ORF4560P"/>
</dbReference>
<name>A0A8F1MAM4_9BACT</name>
<reference evidence="3" key="1">
    <citation type="submission" date="2021-06" db="EMBL/GenBank/DDBJ databases">
        <title>An adapted protocol for Saccharibacteria cultivation: two new species join this phylum of Candidate Phyla Radiations.</title>
        <authorList>
            <person name="Ibrahim A."/>
            <person name="Maatouk M."/>
            <person name="Raoult D."/>
            <person name="Bittar F."/>
        </authorList>
    </citation>
    <scope>NUCLEOTIDE SEQUENCE</scope>
    <source>
        <strain evidence="3">IHU2</strain>
    </source>
</reference>
<keyword evidence="3" id="KW-0540">Nuclease</keyword>
<dbReference type="GO" id="GO:0009307">
    <property type="term" value="P:DNA restriction-modification system"/>
    <property type="evidence" value="ECO:0007669"/>
    <property type="project" value="UniProtKB-KW"/>
</dbReference>
<dbReference type="SUPFAM" id="SSF116734">
    <property type="entry name" value="DNA methylase specificity domain"/>
    <property type="match status" value="1"/>
</dbReference>
<evidence type="ECO:0000256" key="1">
    <source>
        <dbReference type="ARBA" id="ARBA00022747"/>
    </source>
</evidence>
<proteinExistence type="predicted"/>
<evidence type="ECO:0000313" key="4">
    <source>
        <dbReference type="Proteomes" id="UP000677117"/>
    </source>
</evidence>
<dbReference type="KEGG" id="mvl:KOY49_04540"/>
<dbReference type="AlphaFoldDB" id="A0A8F1MAM4"/>
<dbReference type="EMBL" id="CP076459">
    <property type="protein sequence ID" value="QWQ31860.1"/>
    <property type="molecule type" value="Genomic_DNA"/>
</dbReference>
<dbReference type="Gene3D" id="1.10.287.1120">
    <property type="entry name" value="Bipartite methylase S protein"/>
    <property type="match status" value="1"/>
</dbReference>
<dbReference type="GO" id="GO:0004519">
    <property type="term" value="F:endonuclease activity"/>
    <property type="evidence" value="ECO:0007669"/>
    <property type="project" value="UniProtKB-KW"/>
</dbReference>
<accession>A0A8F1MAM4</accession>
<dbReference type="InterPro" id="IPR052021">
    <property type="entry name" value="Type-I_RS_S_subunit"/>
</dbReference>
<protein>
    <submittedName>
        <fullName evidence="3">Restriction endonuclease subunit S</fullName>
    </submittedName>
</protein>
<gene>
    <name evidence="3" type="ORF">KOY49_04540</name>
</gene>
<evidence type="ECO:0000313" key="3">
    <source>
        <dbReference type="EMBL" id="QWQ31860.1"/>
    </source>
</evidence>
<dbReference type="CDD" id="cd17291">
    <property type="entry name" value="RMtype1_S_MgeORF438P-TRD-CR_like"/>
    <property type="match status" value="1"/>
</dbReference>
<keyword evidence="4" id="KW-1185">Reference proteome</keyword>
<organism evidence="3 4">
    <name type="scientific">Candidatus Minimicrobia vallesae</name>
    <dbReference type="NCBI Taxonomy" id="2841264"/>
    <lineage>
        <taxon>Bacteria</taxon>
        <taxon>Candidatus Saccharimonadota</taxon>
        <taxon>Candidatus Saccharimonadota incertae sedis</taxon>
        <taxon>Candidatus Minimicrobia</taxon>
    </lineage>
</organism>
<sequence length="172" mass="19427">MQTIPLGKKFHPKRGRSLQARDMICGDTPVISGGLKPAGFHNEANTTAPVITISASGANAGFVSVWGEPVWSADSSYIDSTITKYVYTYYLFLKNKQKEIYDMQTGSGQPHIYPKHIELLEIVDLSDCEFDDFEQMVRPLFDMIHENKKQIDYLSKIRDLLLPKLISGEIKI</sequence>
<dbReference type="Gene3D" id="3.90.220.20">
    <property type="entry name" value="DNA methylase specificity domains"/>
    <property type="match status" value="1"/>
</dbReference>
<dbReference type="GO" id="GO:0003677">
    <property type="term" value="F:DNA binding"/>
    <property type="evidence" value="ECO:0007669"/>
    <property type="project" value="UniProtKB-KW"/>
</dbReference>
<dbReference type="PANTHER" id="PTHR30408">
    <property type="entry name" value="TYPE-1 RESTRICTION ENZYME ECOKI SPECIFICITY PROTEIN"/>
    <property type="match status" value="1"/>
</dbReference>
<dbReference type="PANTHER" id="PTHR30408:SF12">
    <property type="entry name" value="TYPE I RESTRICTION ENZYME MJAVIII SPECIFICITY SUBUNIT"/>
    <property type="match status" value="1"/>
</dbReference>
<keyword evidence="3" id="KW-0255">Endonuclease</keyword>
<keyword evidence="3" id="KW-0378">Hydrolase</keyword>
<keyword evidence="1" id="KW-0680">Restriction system</keyword>
<evidence type="ECO:0000256" key="2">
    <source>
        <dbReference type="ARBA" id="ARBA00023125"/>
    </source>
</evidence>
<dbReference type="InterPro" id="IPR044946">
    <property type="entry name" value="Restrct_endonuc_typeI_TRD_sf"/>
</dbReference>
<keyword evidence="2" id="KW-0238">DNA-binding</keyword>
<dbReference type="Proteomes" id="UP000677117">
    <property type="component" value="Chromosome"/>
</dbReference>